<comment type="caution">
    <text evidence="1">The sequence shown here is derived from an EMBL/GenBank/DDBJ whole genome shotgun (WGS) entry which is preliminary data.</text>
</comment>
<protein>
    <submittedName>
        <fullName evidence="1">Uncharacterized protein</fullName>
    </submittedName>
</protein>
<accession>A0A426YQ38</accession>
<name>A0A426YQ38_ENSVE</name>
<dbReference type="Proteomes" id="UP000287651">
    <property type="component" value="Unassembled WGS sequence"/>
</dbReference>
<dbReference type="AlphaFoldDB" id="A0A426YQ38"/>
<organism evidence="1 2">
    <name type="scientific">Ensete ventricosum</name>
    <name type="common">Abyssinian banana</name>
    <name type="synonym">Musa ensete</name>
    <dbReference type="NCBI Taxonomy" id="4639"/>
    <lineage>
        <taxon>Eukaryota</taxon>
        <taxon>Viridiplantae</taxon>
        <taxon>Streptophyta</taxon>
        <taxon>Embryophyta</taxon>
        <taxon>Tracheophyta</taxon>
        <taxon>Spermatophyta</taxon>
        <taxon>Magnoliopsida</taxon>
        <taxon>Liliopsida</taxon>
        <taxon>Zingiberales</taxon>
        <taxon>Musaceae</taxon>
        <taxon>Ensete</taxon>
    </lineage>
</organism>
<gene>
    <name evidence="1" type="ORF">B296_00023738</name>
</gene>
<proteinExistence type="predicted"/>
<evidence type="ECO:0000313" key="2">
    <source>
        <dbReference type="Proteomes" id="UP000287651"/>
    </source>
</evidence>
<evidence type="ECO:0000313" key="1">
    <source>
        <dbReference type="EMBL" id="RRT53839.1"/>
    </source>
</evidence>
<reference evidence="1 2" key="1">
    <citation type="journal article" date="2014" name="Agronomy (Basel)">
        <title>A Draft Genome Sequence for Ensete ventricosum, the Drought-Tolerant Tree Against Hunger.</title>
        <authorList>
            <person name="Harrison J."/>
            <person name="Moore K.A."/>
            <person name="Paszkiewicz K."/>
            <person name="Jones T."/>
            <person name="Grant M."/>
            <person name="Ambacheew D."/>
            <person name="Muzemil S."/>
            <person name="Studholme D.J."/>
        </authorList>
    </citation>
    <scope>NUCLEOTIDE SEQUENCE [LARGE SCALE GENOMIC DNA]</scope>
</reference>
<dbReference type="EMBL" id="AMZH03010919">
    <property type="protein sequence ID" value="RRT53839.1"/>
    <property type="molecule type" value="Genomic_DNA"/>
</dbReference>
<sequence>MGSRHLRPGHGRCLRLQVPAMPAGGCPYKGVLAVVGRPLAGGLGRSQLPLAAGLAVVGRPSSSMFLLRTQGGRRIGGGG</sequence>